<name>D5EP13_CORAD</name>
<protein>
    <submittedName>
        <fullName evidence="3">Tetratricopeptide TPR_2 repeat protein</fullName>
    </submittedName>
</protein>
<evidence type="ECO:0000256" key="2">
    <source>
        <dbReference type="SAM" id="Phobius"/>
    </source>
</evidence>
<dbReference type="OrthoDB" id="190389at2"/>
<dbReference type="STRING" id="583355.Caka_2507"/>
<keyword evidence="2" id="KW-1133">Transmembrane helix</keyword>
<dbReference type="Proteomes" id="UP000000925">
    <property type="component" value="Chromosome"/>
</dbReference>
<dbReference type="KEGG" id="caa:Caka_2507"/>
<dbReference type="AlphaFoldDB" id="D5EP13"/>
<evidence type="ECO:0000256" key="1">
    <source>
        <dbReference type="PROSITE-ProRule" id="PRU00339"/>
    </source>
</evidence>
<accession>D5EP13</accession>
<dbReference type="EMBL" id="CP001998">
    <property type="protein sequence ID" value="ADE55523.1"/>
    <property type="molecule type" value="Genomic_DNA"/>
</dbReference>
<dbReference type="SMART" id="SM00028">
    <property type="entry name" value="TPR"/>
    <property type="match status" value="4"/>
</dbReference>
<evidence type="ECO:0000313" key="3">
    <source>
        <dbReference type="EMBL" id="ADE55523.1"/>
    </source>
</evidence>
<feature type="transmembrane region" description="Helical" evidence="2">
    <location>
        <begin position="7"/>
        <end position="28"/>
    </location>
</feature>
<reference evidence="3 4" key="1">
    <citation type="journal article" date="2010" name="Stand. Genomic Sci.">
        <title>Complete genome sequence of Coraliomargarita akajimensis type strain (04OKA010-24).</title>
        <authorList>
            <person name="Mavromatis K."/>
            <person name="Abt B."/>
            <person name="Brambilla E."/>
            <person name="Lapidus A."/>
            <person name="Copeland A."/>
            <person name="Deshpande S."/>
            <person name="Nolan M."/>
            <person name="Lucas S."/>
            <person name="Tice H."/>
            <person name="Cheng J.F."/>
            <person name="Han C."/>
            <person name="Detter J.C."/>
            <person name="Woyke T."/>
            <person name="Goodwin L."/>
            <person name="Pitluck S."/>
            <person name="Held B."/>
            <person name="Brettin T."/>
            <person name="Tapia R."/>
            <person name="Ivanova N."/>
            <person name="Mikhailova N."/>
            <person name="Pati A."/>
            <person name="Liolios K."/>
            <person name="Chen A."/>
            <person name="Palaniappan K."/>
            <person name="Land M."/>
            <person name="Hauser L."/>
            <person name="Chang Y.J."/>
            <person name="Jeffries C.D."/>
            <person name="Rohde M."/>
            <person name="Goker M."/>
            <person name="Bristow J."/>
            <person name="Eisen J.A."/>
            <person name="Markowitz V."/>
            <person name="Hugenholtz P."/>
            <person name="Klenk H.P."/>
            <person name="Kyrpides N.C."/>
        </authorList>
    </citation>
    <scope>NUCLEOTIDE SEQUENCE [LARGE SCALE GENOMIC DNA]</scope>
    <source>
        <strain evidence="4">DSM 45221 / IAM 15411 / JCM 23193 / KCTC 12865</strain>
    </source>
</reference>
<feature type="repeat" description="TPR" evidence="1">
    <location>
        <begin position="350"/>
        <end position="383"/>
    </location>
</feature>
<dbReference type="RefSeq" id="WP_013044245.1">
    <property type="nucleotide sequence ID" value="NC_014008.1"/>
</dbReference>
<evidence type="ECO:0000313" key="4">
    <source>
        <dbReference type="Proteomes" id="UP000000925"/>
    </source>
</evidence>
<dbReference type="SUPFAM" id="SSF48452">
    <property type="entry name" value="TPR-like"/>
    <property type="match status" value="1"/>
</dbReference>
<dbReference type="PROSITE" id="PS50005">
    <property type="entry name" value="TPR"/>
    <property type="match status" value="1"/>
</dbReference>
<dbReference type="HOGENOM" id="CLU_514562_0_0_0"/>
<keyword evidence="1" id="KW-0802">TPR repeat</keyword>
<dbReference type="eggNOG" id="COG1750">
    <property type="taxonomic scope" value="Bacteria"/>
</dbReference>
<keyword evidence="4" id="KW-1185">Reference proteome</keyword>
<dbReference type="Gene3D" id="1.25.40.10">
    <property type="entry name" value="Tetratricopeptide repeat domain"/>
    <property type="match status" value="1"/>
</dbReference>
<organism evidence="3 4">
    <name type="scientific">Coraliomargarita akajimensis (strain DSM 45221 / IAM 15411 / JCM 23193 / KCTC 12865 / 04OKA010-24)</name>
    <dbReference type="NCBI Taxonomy" id="583355"/>
    <lineage>
        <taxon>Bacteria</taxon>
        <taxon>Pseudomonadati</taxon>
        <taxon>Verrucomicrobiota</taxon>
        <taxon>Opitutia</taxon>
        <taxon>Puniceicoccales</taxon>
        <taxon>Coraliomargaritaceae</taxon>
        <taxon>Coraliomargarita</taxon>
    </lineage>
</organism>
<gene>
    <name evidence="3" type="ordered locus">Caka_2507</name>
</gene>
<keyword evidence="2" id="KW-0472">Membrane</keyword>
<keyword evidence="2" id="KW-0812">Transmembrane</keyword>
<dbReference type="InterPro" id="IPR011990">
    <property type="entry name" value="TPR-like_helical_dom_sf"/>
</dbReference>
<sequence length="529" mass="59047">MSRDKKPAVYVAIALGALIVLPFVLLLLSKLTSRSSVGVLPQSVAVESVADYELREMARLAETLLNRDLADATREGDIELNQVMELKKEYDRANRALADGDASKASKRFALLIQEIEQLLSGVEIAESARLMNDQIIEQLRQQDYLKEVFPESFQEATDHYNEGYRQLLAQDYPGAMNGFEMTAALLGDLEARGLQHIQTLIEKGNQALAHYELSAARSAFEAVLRLQPQQLSAQEGLKRVDSLAGIENEVRELVKIEATEDWEAAIQLVEGMLQTHPGNGFLEEKRAGYQARIDEREFKRLLDKAGEAEGQGNYAAAIEALEAALAVKSDAEQAARLEDLRAKYKAARLEVLLTQGFAALKAGQYTAARDRYKEAVALAPESKEARTGYEKASALHLASIRYTQNLEDAEKYTKQGRYPLAAKFFNKAMAARPNVVTAALKAKEATIREQLDAQSQEVSVRILSDKRTYVSLIGVFPPERMKSRELKLFPDVYKLKGTRPGYRTVEVEVRVDGTKPEQEFMVKCTERQ</sequence>
<dbReference type="InterPro" id="IPR019734">
    <property type="entry name" value="TPR_rpt"/>
</dbReference>
<proteinExistence type="predicted"/>